<evidence type="ECO:0000313" key="3">
    <source>
        <dbReference type="Proteomes" id="UP000052943"/>
    </source>
</evidence>
<dbReference type="SUPFAM" id="SSF56496">
    <property type="entry name" value="Fibrinogen C-terminal domain-like"/>
    <property type="match status" value="1"/>
</dbReference>
<dbReference type="InterPro" id="IPR014716">
    <property type="entry name" value="Fibrinogen_a/b/g_C_1"/>
</dbReference>
<name>A0A0W8DV45_PHYNI</name>
<dbReference type="Pfam" id="PF00147">
    <property type="entry name" value="Fibrinogen_C"/>
    <property type="match status" value="1"/>
</dbReference>
<gene>
    <name evidence="2" type="ORF">AM587_10000809</name>
</gene>
<dbReference type="InterPro" id="IPR050373">
    <property type="entry name" value="Fibrinogen_C-term_domain"/>
</dbReference>
<evidence type="ECO:0000313" key="2">
    <source>
        <dbReference type="EMBL" id="KUG00229.1"/>
    </source>
</evidence>
<evidence type="ECO:0000259" key="1">
    <source>
        <dbReference type="PROSITE" id="PS51406"/>
    </source>
</evidence>
<dbReference type="InterPro" id="IPR002181">
    <property type="entry name" value="Fibrinogen_a/b/g_C_dom"/>
</dbReference>
<dbReference type="AlphaFoldDB" id="A0A0W8DV45"/>
<dbReference type="PROSITE" id="PS51406">
    <property type="entry name" value="FIBRINOGEN_C_2"/>
    <property type="match status" value="1"/>
</dbReference>
<dbReference type="EMBL" id="LNFO01000751">
    <property type="protein sequence ID" value="KUG00229.1"/>
    <property type="molecule type" value="Genomic_DNA"/>
</dbReference>
<dbReference type="Proteomes" id="UP000052943">
    <property type="component" value="Unassembled WGS sequence"/>
</dbReference>
<comment type="caution">
    <text evidence="2">The sequence shown here is derived from an EMBL/GenBank/DDBJ whole genome shotgun (WGS) entry which is preliminary data.</text>
</comment>
<organism evidence="2 3">
    <name type="scientific">Phytophthora nicotianae</name>
    <name type="common">Potato buckeye rot agent</name>
    <name type="synonym">Phytophthora parasitica</name>
    <dbReference type="NCBI Taxonomy" id="4792"/>
    <lineage>
        <taxon>Eukaryota</taxon>
        <taxon>Sar</taxon>
        <taxon>Stramenopiles</taxon>
        <taxon>Oomycota</taxon>
        <taxon>Peronosporomycetes</taxon>
        <taxon>Peronosporales</taxon>
        <taxon>Peronosporaceae</taxon>
        <taxon>Phytophthora</taxon>
    </lineage>
</organism>
<dbReference type="STRING" id="4790.A0A0W8DV45"/>
<proteinExistence type="predicted"/>
<protein>
    <submittedName>
        <fullName evidence="2">Angiopoietin-4</fullName>
    </submittedName>
</protein>
<accession>A0A0W8DV45</accession>
<dbReference type="GO" id="GO:0005615">
    <property type="term" value="C:extracellular space"/>
    <property type="evidence" value="ECO:0007669"/>
    <property type="project" value="TreeGrafter"/>
</dbReference>
<sequence>MCLLRRALYYSRTSVLYRGRERFVLRGFIGYTTQLRFGIDFGSLNISAFGIDEVSMEVEYTFKTPLGLSMVNLAVSCMHLKTERLLNGGPNPDGQYYIQLDSNVDPVSLQCSDGWIIAQRRVSMEKTSFNRNWNEYRDGFGLGSTSEWWIGNNILATITARATEAMVVVWKDYQSLAALYSGFHVASENEKYLLTVRGYNATASYATNALTSLSNTYFSTPDQDNDFVCKSELRKEKSEWILVR</sequence>
<dbReference type="Gene3D" id="3.90.215.10">
    <property type="entry name" value="Gamma Fibrinogen, chain A, domain 1"/>
    <property type="match status" value="1"/>
</dbReference>
<reference evidence="2 3" key="1">
    <citation type="submission" date="2015-11" db="EMBL/GenBank/DDBJ databases">
        <title>Genomes and virulence difference between two physiological races of Phytophthora nicotianae.</title>
        <authorList>
            <person name="Liu H."/>
            <person name="Ma X."/>
            <person name="Yu H."/>
            <person name="Fang D."/>
            <person name="Li Y."/>
            <person name="Wang X."/>
            <person name="Wang W."/>
            <person name="Dong Y."/>
            <person name="Xiao B."/>
        </authorList>
    </citation>
    <scope>NUCLEOTIDE SEQUENCE [LARGE SCALE GENOMIC DNA]</scope>
    <source>
        <strain evidence="3">race 0</strain>
    </source>
</reference>
<dbReference type="PANTHER" id="PTHR19143">
    <property type="entry name" value="FIBRINOGEN/TENASCIN/ANGIOPOEITIN"/>
    <property type="match status" value="1"/>
</dbReference>
<dbReference type="SMART" id="SM00186">
    <property type="entry name" value="FBG"/>
    <property type="match status" value="1"/>
</dbReference>
<dbReference type="InterPro" id="IPR036056">
    <property type="entry name" value="Fibrinogen-like_C"/>
</dbReference>
<feature type="domain" description="Fibrinogen C-terminal" evidence="1">
    <location>
        <begin position="68"/>
        <end position="244"/>
    </location>
</feature>